<comment type="function">
    <text evidence="1">Part of a potassium transport system.</text>
</comment>
<dbReference type="InterPro" id="IPR036721">
    <property type="entry name" value="RCK_C_sf"/>
</dbReference>
<organism evidence="7 8">
    <name type="scientific">Candidatus Nanoclepta minutus</name>
    <dbReference type="NCBI Taxonomy" id="1940235"/>
    <lineage>
        <taxon>Archaea</taxon>
        <taxon>Nanobdellota</taxon>
        <taxon>Candidatus Nanoclepta</taxon>
    </lineage>
</organism>
<accession>A0A397WMT7</accession>
<dbReference type="SUPFAM" id="SSF51735">
    <property type="entry name" value="NAD(P)-binding Rossmann-fold domains"/>
    <property type="match status" value="1"/>
</dbReference>
<dbReference type="EMBL" id="MWMI01000002">
    <property type="protein sequence ID" value="RIB35385.1"/>
    <property type="molecule type" value="Genomic_DNA"/>
</dbReference>
<evidence type="ECO:0000259" key="6">
    <source>
        <dbReference type="PROSITE" id="PS51202"/>
    </source>
</evidence>
<evidence type="ECO:0000259" key="5">
    <source>
        <dbReference type="PROSITE" id="PS51201"/>
    </source>
</evidence>
<sequence>MGYAVIFGGGEFGRRFIEKLLENDWRVTVLDEDPEVCKEIVEKYGIRAINGDGTDPEVLDEAEISEADIYILATPNEEKNILSSFLAREKKVNRIVIRLSTPKYIKLIKNLGMEYIFYDKIIDYFSYTVIFPNVLNIYKYTDFYILEVKVDDRLGIIGKKIEDIENEETKVLYYRFNNELKEPSKDDVVREGMILYIVSKEDPKKFLKKWMI</sequence>
<dbReference type="InterPro" id="IPR006036">
    <property type="entry name" value="K_uptake_TrkA"/>
</dbReference>
<feature type="domain" description="RCK C-terminal" evidence="6">
    <location>
        <begin position="132"/>
        <end position="212"/>
    </location>
</feature>
<dbReference type="InterPro" id="IPR050721">
    <property type="entry name" value="Trk_Ktr_HKT_K-transport"/>
</dbReference>
<keyword evidence="3" id="KW-0630">Potassium</keyword>
<keyword evidence="4" id="KW-0520">NAD</keyword>
<evidence type="ECO:0008006" key="9">
    <source>
        <dbReference type="Google" id="ProtNLM"/>
    </source>
</evidence>
<keyword evidence="2" id="KW-0406">Ion transport</keyword>
<dbReference type="InterPro" id="IPR036291">
    <property type="entry name" value="NAD(P)-bd_dom_sf"/>
</dbReference>
<evidence type="ECO:0000256" key="1">
    <source>
        <dbReference type="ARBA" id="ARBA00003660"/>
    </source>
</evidence>
<dbReference type="GO" id="GO:0015079">
    <property type="term" value="F:potassium ion transmembrane transporter activity"/>
    <property type="evidence" value="ECO:0007669"/>
    <property type="project" value="InterPro"/>
</dbReference>
<comment type="caution">
    <text evidence="7">The sequence shown here is derived from an EMBL/GenBank/DDBJ whole genome shotgun (WGS) entry which is preliminary data.</text>
</comment>
<evidence type="ECO:0000256" key="2">
    <source>
        <dbReference type="ARBA" id="ARBA00022538"/>
    </source>
</evidence>
<dbReference type="GO" id="GO:0005886">
    <property type="term" value="C:plasma membrane"/>
    <property type="evidence" value="ECO:0007669"/>
    <property type="project" value="InterPro"/>
</dbReference>
<dbReference type="PRINTS" id="PR00335">
    <property type="entry name" value="KUPTAKETRKA"/>
</dbReference>
<keyword evidence="2" id="KW-0633">Potassium transport</keyword>
<dbReference type="Pfam" id="PF02254">
    <property type="entry name" value="TrkA_N"/>
    <property type="match status" value="1"/>
</dbReference>
<evidence type="ECO:0000256" key="3">
    <source>
        <dbReference type="ARBA" id="ARBA00022958"/>
    </source>
</evidence>
<gene>
    <name evidence="7" type="ORF">BXU00_01305</name>
</gene>
<reference evidence="7 8" key="1">
    <citation type="journal article" date="2018" name="Syst. Appl. Microbiol.">
        <title>A new symbiotic nanoarchaeote (Candidatus Nanoclepta minutus) and its host (Zestosphaera tikiterensis gen. nov., sp. nov.) from a New Zealand hot spring.</title>
        <authorList>
            <person name="St John E."/>
            <person name="Liu Y."/>
            <person name="Podar M."/>
            <person name="Stott M.B."/>
            <person name="Meneghin J."/>
            <person name="Chen Z."/>
            <person name="Lagutin K."/>
            <person name="Mitchell K."/>
            <person name="Reysenbach A.L."/>
        </authorList>
    </citation>
    <scope>NUCLEOTIDE SEQUENCE [LARGE SCALE GENOMIC DNA]</scope>
    <source>
        <strain evidence="7">NZ3</strain>
    </source>
</reference>
<name>A0A397WMT7_9ARCH</name>
<dbReference type="PROSITE" id="PS51202">
    <property type="entry name" value="RCK_C"/>
    <property type="match status" value="1"/>
</dbReference>
<dbReference type="InterPro" id="IPR003148">
    <property type="entry name" value="RCK_N"/>
</dbReference>
<proteinExistence type="predicted"/>
<evidence type="ECO:0000313" key="7">
    <source>
        <dbReference type="EMBL" id="RIB35385.1"/>
    </source>
</evidence>
<protein>
    <recommendedName>
        <fullName evidence="9">RCK N-terminal domain-containing protein</fullName>
    </recommendedName>
</protein>
<keyword evidence="2" id="KW-0813">Transport</keyword>
<dbReference type="PANTHER" id="PTHR43833">
    <property type="entry name" value="POTASSIUM CHANNEL PROTEIN 2-RELATED-RELATED"/>
    <property type="match status" value="1"/>
</dbReference>
<dbReference type="Proteomes" id="UP000266622">
    <property type="component" value="Unassembled WGS sequence"/>
</dbReference>
<dbReference type="AlphaFoldDB" id="A0A397WMT7"/>
<dbReference type="PROSITE" id="PS51201">
    <property type="entry name" value="RCK_N"/>
    <property type="match status" value="1"/>
</dbReference>
<dbReference type="SUPFAM" id="SSF116726">
    <property type="entry name" value="TrkA C-terminal domain-like"/>
    <property type="match status" value="1"/>
</dbReference>
<evidence type="ECO:0000313" key="8">
    <source>
        <dbReference type="Proteomes" id="UP000266622"/>
    </source>
</evidence>
<dbReference type="Gene3D" id="3.40.50.720">
    <property type="entry name" value="NAD(P)-binding Rossmann-like Domain"/>
    <property type="match status" value="1"/>
</dbReference>
<feature type="domain" description="RCK N-terminal" evidence="5">
    <location>
        <begin position="1"/>
        <end position="122"/>
    </location>
</feature>
<dbReference type="InterPro" id="IPR006037">
    <property type="entry name" value="RCK_C"/>
</dbReference>
<evidence type="ECO:0000256" key="4">
    <source>
        <dbReference type="ARBA" id="ARBA00023027"/>
    </source>
</evidence>